<sequence>MQITSLDQIPETGVSHNTRIRKQVIVANNQIRNVTHFSRAVFPAGEVAWAHSHTDMTEVFLIEAGVGEMAINGQAFRVSAGTCISVEPGDEHELRNVGKEELVVLYFGVLI</sequence>
<evidence type="ECO:0000256" key="1">
    <source>
        <dbReference type="ARBA" id="ARBA00022723"/>
    </source>
</evidence>
<dbReference type="EMBL" id="JAPNOA010000022">
    <property type="protein sequence ID" value="MCY0965091.1"/>
    <property type="molecule type" value="Genomic_DNA"/>
</dbReference>
<evidence type="ECO:0000313" key="3">
    <source>
        <dbReference type="EMBL" id="MCY0965091.1"/>
    </source>
</evidence>
<proteinExistence type="predicted"/>
<dbReference type="RefSeq" id="WP_283173308.1">
    <property type="nucleotide sequence ID" value="NZ_JAPNOA010000022.1"/>
</dbReference>
<dbReference type="Proteomes" id="UP001150830">
    <property type="component" value="Unassembled WGS sequence"/>
</dbReference>
<feature type="domain" description="Cupin type-2" evidence="2">
    <location>
        <begin position="40"/>
        <end position="105"/>
    </location>
</feature>
<keyword evidence="4" id="KW-1185">Reference proteome</keyword>
<dbReference type="AlphaFoldDB" id="A0A9X3IRP6"/>
<dbReference type="InterPro" id="IPR051610">
    <property type="entry name" value="GPI/OXD"/>
</dbReference>
<evidence type="ECO:0000259" key="2">
    <source>
        <dbReference type="Pfam" id="PF07883"/>
    </source>
</evidence>
<keyword evidence="1" id="KW-0479">Metal-binding</keyword>
<gene>
    <name evidence="3" type="ORF">OUO13_07825</name>
</gene>
<dbReference type="SUPFAM" id="SSF51182">
    <property type="entry name" value="RmlC-like cupins"/>
    <property type="match status" value="1"/>
</dbReference>
<comment type="caution">
    <text evidence="3">The sequence shown here is derived from an EMBL/GenBank/DDBJ whole genome shotgun (WGS) entry which is preliminary data.</text>
</comment>
<reference evidence="3" key="1">
    <citation type="submission" date="2022-11" db="EMBL/GenBank/DDBJ databases">
        <title>Parathalassolutuus dongxingensis gen. nov., sp. nov., a novel member of family Oceanospirillaceae isolated from a coastal shrimp pond in Guangxi, China.</title>
        <authorList>
            <person name="Chen H."/>
        </authorList>
    </citation>
    <scope>NUCLEOTIDE SEQUENCE</scope>
    <source>
        <strain evidence="3">G-43</strain>
    </source>
</reference>
<name>A0A9X3IRP6_9GAMM</name>
<protein>
    <submittedName>
        <fullName evidence="3">Cupin domain-containing protein</fullName>
    </submittedName>
</protein>
<dbReference type="PANTHER" id="PTHR35848">
    <property type="entry name" value="OXALATE-BINDING PROTEIN"/>
    <property type="match status" value="1"/>
</dbReference>
<organism evidence="3 4">
    <name type="scientific">Parathalassolituus penaei</name>
    <dbReference type="NCBI Taxonomy" id="2997323"/>
    <lineage>
        <taxon>Bacteria</taxon>
        <taxon>Pseudomonadati</taxon>
        <taxon>Pseudomonadota</taxon>
        <taxon>Gammaproteobacteria</taxon>
        <taxon>Oceanospirillales</taxon>
        <taxon>Oceanospirillaceae</taxon>
        <taxon>Parathalassolituus</taxon>
    </lineage>
</organism>
<dbReference type="InterPro" id="IPR014710">
    <property type="entry name" value="RmlC-like_jellyroll"/>
</dbReference>
<dbReference type="Gene3D" id="2.60.120.10">
    <property type="entry name" value="Jelly Rolls"/>
    <property type="match status" value="1"/>
</dbReference>
<dbReference type="InterPro" id="IPR013096">
    <property type="entry name" value="Cupin_2"/>
</dbReference>
<evidence type="ECO:0000313" key="4">
    <source>
        <dbReference type="Proteomes" id="UP001150830"/>
    </source>
</evidence>
<dbReference type="PANTHER" id="PTHR35848:SF6">
    <property type="entry name" value="CUPIN TYPE-2 DOMAIN-CONTAINING PROTEIN"/>
    <property type="match status" value="1"/>
</dbReference>
<accession>A0A9X3IRP6</accession>
<dbReference type="InterPro" id="IPR011051">
    <property type="entry name" value="RmlC_Cupin_sf"/>
</dbReference>
<dbReference type="Pfam" id="PF07883">
    <property type="entry name" value="Cupin_2"/>
    <property type="match status" value="1"/>
</dbReference>
<dbReference type="GO" id="GO:0046872">
    <property type="term" value="F:metal ion binding"/>
    <property type="evidence" value="ECO:0007669"/>
    <property type="project" value="UniProtKB-KW"/>
</dbReference>